<dbReference type="Gene3D" id="3.30.830.10">
    <property type="entry name" value="Metalloenzyme, LuxS/M16 peptidase-like"/>
    <property type="match status" value="2"/>
</dbReference>
<feature type="domain" description="Peptidase M16 N-terminal" evidence="5">
    <location>
        <begin position="20"/>
        <end position="166"/>
    </location>
</feature>
<proteinExistence type="inferred from homology"/>
<dbReference type="PANTHER" id="PTHR11851">
    <property type="entry name" value="METALLOPROTEASE"/>
    <property type="match status" value="1"/>
</dbReference>
<evidence type="ECO:0000256" key="1">
    <source>
        <dbReference type="ARBA" id="ARBA00001947"/>
    </source>
</evidence>
<gene>
    <name evidence="7" type="ORF">MWN34_05855</name>
</gene>
<dbReference type="PROSITE" id="PS00143">
    <property type="entry name" value="INSULINASE"/>
    <property type="match status" value="1"/>
</dbReference>
<name>A0ABT0D914_9HYPH</name>
<dbReference type="SUPFAM" id="SSF63411">
    <property type="entry name" value="LuxS/MPP-like metallohydrolase"/>
    <property type="match status" value="2"/>
</dbReference>
<organism evidence="7 8">
    <name type="scientific">Ancylobacter crimeensis</name>
    <dbReference type="NCBI Taxonomy" id="2579147"/>
    <lineage>
        <taxon>Bacteria</taxon>
        <taxon>Pseudomonadati</taxon>
        <taxon>Pseudomonadota</taxon>
        <taxon>Alphaproteobacteria</taxon>
        <taxon>Hyphomicrobiales</taxon>
        <taxon>Xanthobacteraceae</taxon>
        <taxon>Ancylobacter</taxon>
    </lineage>
</organism>
<keyword evidence="3" id="KW-0482">Metalloprotease</keyword>
<dbReference type="RefSeq" id="WP_247027500.1">
    <property type="nucleotide sequence ID" value="NZ_JALKCH010000003.1"/>
</dbReference>
<reference evidence="7 8" key="1">
    <citation type="submission" date="2022-04" db="EMBL/GenBank/DDBJ databases">
        <authorList>
            <person name="Grouzdev D.S."/>
            <person name="Pantiukh K.S."/>
            <person name="Krutkina M.S."/>
        </authorList>
    </citation>
    <scope>NUCLEOTIDE SEQUENCE [LARGE SCALE GENOMIC DNA]</scope>
    <source>
        <strain evidence="7 8">6x-1</strain>
    </source>
</reference>
<dbReference type="InterPro" id="IPR001431">
    <property type="entry name" value="Pept_M16_Zn_BS"/>
</dbReference>
<comment type="cofactor">
    <cofactor evidence="1">
        <name>Zn(2+)</name>
        <dbReference type="ChEBI" id="CHEBI:29105"/>
    </cofactor>
</comment>
<evidence type="ECO:0000313" key="8">
    <source>
        <dbReference type="Proteomes" id="UP001203284"/>
    </source>
</evidence>
<dbReference type="PANTHER" id="PTHR11851:SF49">
    <property type="entry name" value="MITOCHONDRIAL-PROCESSING PEPTIDASE SUBUNIT ALPHA"/>
    <property type="match status" value="1"/>
</dbReference>
<dbReference type="EMBL" id="JALKCH010000003">
    <property type="protein sequence ID" value="MCK0196436.1"/>
    <property type="molecule type" value="Genomic_DNA"/>
</dbReference>
<evidence type="ECO:0000259" key="5">
    <source>
        <dbReference type="Pfam" id="PF00675"/>
    </source>
</evidence>
<evidence type="ECO:0000256" key="4">
    <source>
        <dbReference type="RuleBase" id="RU004447"/>
    </source>
</evidence>
<evidence type="ECO:0000259" key="6">
    <source>
        <dbReference type="Pfam" id="PF05193"/>
    </source>
</evidence>
<dbReference type="InterPro" id="IPR050361">
    <property type="entry name" value="MPP/UQCRC_Complex"/>
</dbReference>
<sequence>MTAADKASPRITRLDNGATVVTDAMPHLATTSLGIWIGAGARDERADEHGISHLLEHMAFKGTRRRSARAIAEEIEAVGGDINAATSVEHTAYHARVLGEDVPLAIDVLSDILTEPMFDPEELGREHNVIIQEIGAALDTPDDLVFDLFQEQAFPDQSIGRSILGTPETVRSFGPSQLEGYLSRNYRGPRAIVAVAGAVDHDSVVADVAARLAPFGADAKEAPAAARYEGGVKLGGGRDLEQAHLLLGLPGLSYRDPGFHALQVFTNVLGGGMSSRLFQEVREARGLCYAVYSFHWAYSDTGLFGIYAGTDAGDVTDLTSVVIDQINECSETMTEAELARSKAQAKVGLLAALESSGARADQLARQMLAFGRPIPLEEIVARLEAVTLADAKAAGRALMGRGRPTFVALGPGKTLESAARIAERLDVKAA</sequence>
<evidence type="ECO:0000313" key="7">
    <source>
        <dbReference type="EMBL" id="MCK0196436.1"/>
    </source>
</evidence>
<keyword evidence="3" id="KW-0378">Hydrolase</keyword>
<feature type="domain" description="Peptidase M16 C-terminal" evidence="6">
    <location>
        <begin position="176"/>
        <end position="344"/>
    </location>
</feature>
<dbReference type="Pfam" id="PF05193">
    <property type="entry name" value="Peptidase_M16_C"/>
    <property type="match status" value="1"/>
</dbReference>
<dbReference type="Proteomes" id="UP001203284">
    <property type="component" value="Unassembled WGS sequence"/>
</dbReference>
<dbReference type="InterPro" id="IPR011765">
    <property type="entry name" value="Pept_M16_N"/>
</dbReference>
<keyword evidence="8" id="KW-1185">Reference proteome</keyword>
<protein>
    <submittedName>
        <fullName evidence="7">Insulinase family protein</fullName>
    </submittedName>
</protein>
<comment type="similarity">
    <text evidence="2 4">Belongs to the peptidase M16 family.</text>
</comment>
<evidence type="ECO:0000256" key="3">
    <source>
        <dbReference type="ARBA" id="ARBA00023049"/>
    </source>
</evidence>
<comment type="caution">
    <text evidence="7">The sequence shown here is derived from an EMBL/GenBank/DDBJ whole genome shotgun (WGS) entry which is preliminary data.</text>
</comment>
<dbReference type="InterPro" id="IPR011249">
    <property type="entry name" value="Metalloenz_LuxS/M16"/>
</dbReference>
<dbReference type="Pfam" id="PF00675">
    <property type="entry name" value="Peptidase_M16"/>
    <property type="match status" value="1"/>
</dbReference>
<evidence type="ECO:0000256" key="2">
    <source>
        <dbReference type="ARBA" id="ARBA00007261"/>
    </source>
</evidence>
<accession>A0ABT0D914</accession>
<keyword evidence="3" id="KW-0645">Protease</keyword>
<dbReference type="InterPro" id="IPR007863">
    <property type="entry name" value="Peptidase_M16_C"/>
</dbReference>